<dbReference type="CDD" id="cd03884">
    <property type="entry name" value="M20_bAS"/>
    <property type="match status" value="1"/>
</dbReference>
<keyword evidence="3" id="KW-0862">Zinc</keyword>
<feature type="domain" description="Peptidase M20 dimerisation" evidence="4">
    <location>
        <begin position="211"/>
        <end position="311"/>
    </location>
</feature>
<feature type="binding site" evidence="3">
    <location>
        <position position="81"/>
    </location>
    <ligand>
        <name>Zn(2+)</name>
        <dbReference type="ChEBI" id="CHEBI:29105"/>
        <label>1</label>
    </ligand>
</feature>
<comment type="similarity">
    <text evidence="1">Belongs to the peptidase M20 family.</text>
</comment>
<dbReference type="NCBIfam" id="NF006771">
    <property type="entry name" value="PRK09290.1-5"/>
    <property type="match status" value="1"/>
</dbReference>
<evidence type="ECO:0000256" key="2">
    <source>
        <dbReference type="ARBA" id="ARBA00022801"/>
    </source>
</evidence>
<organism evidence="5 6">
    <name type="scientific">Geodermatophilus obscurus</name>
    <dbReference type="NCBI Taxonomy" id="1861"/>
    <lineage>
        <taxon>Bacteria</taxon>
        <taxon>Bacillati</taxon>
        <taxon>Actinomycetota</taxon>
        <taxon>Actinomycetes</taxon>
        <taxon>Geodermatophilales</taxon>
        <taxon>Geodermatophilaceae</taxon>
        <taxon>Geodermatophilus</taxon>
    </lineage>
</organism>
<dbReference type="EMBL" id="FRDM01000006">
    <property type="protein sequence ID" value="SHN69164.1"/>
    <property type="molecule type" value="Genomic_DNA"/>
</dbReference>
<dbReference type="PANTHER" id="PTHR32494">
    <property type="entry name" value="ALLANTOATE DEIMINASE-RELATED"/>
    <property type="match status" value="1"/>
</dbReference>
<feature type="binding site" evidence="3">
    <location>
        <position position="126"/>
    </location>
    <ligand>
        <name>Zn(2+)</name>
        <dbReference type="ChEBI" id="CHEBI:29105"/>
        <label>2</label>
    </ligand>
</feature>
<feature type="binding site" evidence="3">
    <location>
        <position position="92"/>
    </location>
    <ligand>
        <name>Zn(2+)</name>
        <dbReference type="ChEBI" id="CHEBI:29105"/>
        <label>2</label>
    </ligand>
</feature>
<feature type="binding site" evidence="3">
    <location>
        <position position="92"/>
    </location>
    <ligand>
        <name>Zn(2+)</name>
        <dbReference type="ChEBI" id="CHEBI:29105"/>
        <label>1</label>
    </ligand>
</feature>
<evidence type="ECO:0000259" key="4">
    <source>
        <dbReference type="Pfam" id="PF07687"/>
    </source>
</evidence>
<protein>
    <submittedName>
        <fullName evidence="5">Allantoate deiminase</fullName>
    </submittedName>
</protein>
<dbReference type="RefSeq" id="WP_083606166.1">
    <property type="nucleotide sequence ID" value="NZ_FRDM01000006.1"/>
</dbReference>
<dbReference type="InterPro" id="IPR036264">
    <property type="entry name" value="Bact_exopeptidase_dim_dom"/>
</dbReference>
<evidence type="ECO:0000313" key="5">
    <source>
        <dbReference type="EMBL" id="SHN69164.1"/>
    </source>
</evidence>
<dbReference type="GO" id="GO:0016813">
    <property type="term" value="F:hydrolase activity, acting on carbon-nitrogen (but not peptide) bonds, in linear amidines"/>
    <property type="evidence" value="ECO:0007669"/>
    <property type="project" value="InterPro"/>
</dbReference>
<dbReference type="Pfam" id="PF01546">
    <property type="entry name" value="Peptidase_M20"/>
    <property type="match status" value="1"/>
</dbReference>
<dbReference type="SUPFAM" id="SSF55031">
    <property type="entry name" value="Bacterial exopeptidase dimerisation domain"/>
    <property type="match status" value="1"/>
</dbReference>
<dbReference type="GO" id="GO:0046872">
    <property type="term" value="F:metal ion binding"/>
    <property type="evidence" value="ECO:0007669"/>
    <property type="project" value="UniProtKB-KW"/>
</dbReference>
<dbReference type="PANTHER" id="PTHR32494:SF5">
    <property type="entry name" value="ALLANTOATE AMIDOHYDROLASE"/>
    <property type="match status" value="1"/>
</dbReference>
<dbReference type="InterPro" id="IPR011650">
    <property type="entry name" value="Peptidase_M20_dimer"/>
</dbReference>
<name>A0A1M7TEG2_9ACTN</name>
<proteinExistence type="inferred from homology"/>
<evidence type="ECO:0000256" key="3">
    <source>
        <dbReference type="PIRSR" id="PIRSR001235-1"/>
    </source>
</evidence>
<keyword evidence="3" id="KW-0479">Metal-binding</keyword>
<dbReference type="Pfam" id="PF07687">
    <property type="entry name" value="M20_dimer"/>
    <property type="match status" value="1"/>
</dbReference>
<sequence>MTDGIHVDEQLLGTYVTELGAIGETPDGMYRFVYDDAWQRARDTLLRWIDEAGLEGRVDAVGNVFGRLPGSGDGVVLTGSHVDTVPSGGKYDGALGVVGGLAALAALRAHGTPTRTLEVVALCEEESSRFPADFLGTRAMLGLVAADEPDRLRDRDGTTLAEAMRRAGLDPAAVATAERHDLRAFLELHIEQGRVLADEGVDVGLVEVIPGIAWETITVRGRQDHAGATPMDLRADALQAAAQMAREITLAVERAGRPAVATTGRWTVEPGQPSVVPGLARFSLDLRHPDLAVRDRLLDQVHRICADVARRHGVEVDVVRDKDEEPATMDSGLLEVCRDAAERCGASWRRMPSGAGHDSQLMASRVPTAMVFVPSVDGRSHTPAEYTSPADCARGASVLATALHRLAW</sequence>
<dbReference type="Proteomes" id="UP000184428">
    <property type="component" value="Unassembled WGS sequence"/>
</dbReference>
<evidence type="ECO:0000313" key="6">
    <source>
        <dbReference type="Proteomes" id="UP000184428"/>
    </source>
</evidence>
<accession>A0A1M7TEG2</accession>
<dbReference type="Gene3D" id="3.30.70.360">
    <property type="match status" value="1"/>
</dbReference>
<dbReference type="InterPro" id="IPR010158">
    <property type="entry name" value="Amidase_Cbmase"/>
</dbReference>
<dbReference type="InterPro" id="IPR002933">
    <property type="entry name" value="Peptidase_M20"/>
</dbReference>
<comment type="cofactor">
    <cofactor evidence="3">
        <name>Zn(2+)</name>
        <dbReference type="ChEBI" id="CHEBI:29105"/>
    </cofactor>
    <text evidence="3">Binds 2 Zn(2+) ions per subunit.</text>
</comment>
<keyword evidence="2" id="KW-0378">Hydrolase</keyword>
<feature type="binding site" evidence="3">
    <location>
        <position position="381"/>
    </location>
    <ligand>
        <name>Zn(2+)</name>
        <dbReference type="ChEBI" id="CHEBI:29105"/>
        <label>2</label>
    </ligand>
</feature>
<dbReference type="SUPFAM" id="SSF53187">
    <property type="entry name" value="Zn-dependent exopeptidases"/>
    <property type="match status" value="1"/>
</dbReference>
<dbReference type="PIRSF" id="PIRSF001235">
    <property type="entry name" value="Amidase_carbamoylase"/>
    <property type="match status" value="1"/>
</dbReference>
<dbReference type="Gene3D" id="3.40.630.10">
    <property type="entry name" value="Zn peptidases"/>
    <property type="match status" value="1"/>
</dbReference>
<dbReference type="AlphaFoldDB" id="A0A1M7TEG2"/>
<gene>
    <name evidence="5" type="ORF">SAMN05660350_01638</name>
</gene>
<feature type="binding site" evidence="3">
    <location>
        <position position="189"/>
    </location>
    <ligand>
        <name>Zn(2+)</name>
        <dbReference type="ChEBI" id="CHEBI:29105"/>
        <label>1</label>
    </ligand>
</feature>
<dbReference type="NCBIfam" id="TIGR01879">
    <property type="entry name" value="hydantase"/>
    <property type="match status" value="1"/>
</dbReference>
<evidence type="ECO:0000256" key="1">
    <source>
        <dbReference type="ARBA" id="ARBA00006153"/>
    </source>
</evidence>
<reference evidence="5 6" key="1">
    <citation type="submission" date="2016-12" db="EMBL/GenBank/DDBJ databases">
        <authorList>
            <person name="Song W.-J."/>
            <person name="Kurnit D.M."/>
        </authorList>
    </citation>
    <scope>NUCLEOTIDE SEQUENCE [LARGE SCALE GENOMIC DNA]</scope>
    <source>
        <strain evidence="5 6">DSM 43162</strain>
    </source>
</reference>